<keyword evidence="1" id="KW-1133">Transmembrane helix</keyword>
<protein>
    <submittedName>
        <fullName evidence="2">Uncharacterized protein</fullName>
    </submittedName>
</protein>
<dbReference type="RefSeq" id="WP_343907090.1">
    <property type="nucleotide sequence ID" value="NZ_BAAAJE010000006.1"/>
</dbReference>
<name>A0ABP4EZ65_9ACTN</name>
<evidence type="ECO:0000313" key="3">
    <source>
        <dbReference type="Proteomes" id="UP001499979"/>
    </source>
</evidence>
<comment type="caution">
    <text evidence="2">The sequence shown here is derived from an EMBL/GenBank/DDBJ whole genome shotgun (WGS) entry which is preliminary data.</text>
</comment>
<keyword evidence="1" id="KW-0812">Transmembrane</keyword>
<evidence type="ECO:0000256" key="1">
    <source>
        <dbReference type="SAM" id="Phobius"/>
    </source>
</evidence>
<keyword evidence="1" id="KW-0472">Membrane</keyword>
<accession>A0ABP4EZ65</accession>
<evidence type="ECO:0000313" key="2">
    <source>
        <dbReference type="EMBL" id="GAA1137907.1"/>
    </source>
</evidence>
<feature type="transmembrane region" description="Helical" evidence="1">
    <location>
        <begin position="15"/>
        <end position="37"/>
    </location>
</feature>
<sequence>MSDGEQQPVRTARKVTLIAIGGILVVLVIMLAIVLWLGDPTNDIGENQPTPSPGSSGY</sequence>
<organism evidence="2 3">
    <name type="scientific">Nocardioides aquiterrae</name>
    <dbReference type="NCBI Taxonomy" id="203799"/>
    <lineage>
        <taxon>Bacteria</taxon>
        <taxon>Bacillati</taxon>
        <taxon>Actinomycetota</taxon>
        <taxon>Actinomycetes</taxon>
        <taxon>Propionibacteriales</taxon>
        <taxon>Nocardioidaceae</taxon>
        <taxon>Nocardioides</taxon>
    </lineage>
</organism>
<keyword evidence="3" id="KW-1185">Reference proteome</keyword>
<dbReference type="EMBL" id="BAAAJE010000006">
    <property type="protein sequence ID" value="GAA1137907.1"/>
    <property type="molecule type" value="Genomic_DNA"/>
</dbReference>
<proteinExistence type="predicted"/>
<gene>
    <name evidence="2" type="ORF">GCM10009606_17240</name>
</gene>
<dbReference type="Proteomes" id="UP001499979">
    <property type="component" value="Unassembled WGS sequence"/>
</dbReference>
<reference evidence="3" key="1">
    <citation type="journal article" date="2019" name="Int. J. Syst. Evol. Microbiol.">
        <title>The Global Catalogue of Microorganisms (GCM) 10K type strain sequencing project: providing services to taxonomists for standard genome sequencing and annotation.</title>
        <authorList>
            <consortium name="The Broad Institute Genomics Platform"/>
            <consortium name="The Broad Institute Genome Sequencing Center for Infectious Disease"/>
            <person name="Wu L."/>
            <person name="Ma J."/>
        </authorList>
    </citation>
    <scope>NUCLEOTIDE SEQUENCE [LARGE SCALE GENOMIC DNA]</scope>
    <source>
        <strain evidence="3">JCM 11813</strain>
    </source>
</reference>